<feature type="region of interest" description="Disordered" evidence="1">
    <location>
        <begin position="52"/>
        <end position="120"/>
    </location>
</feature>
<organism evidence="2 3">
    <name type="scientific">Chengkuizengella axinellae</name>
    <dbReference type="NCBI Taxonomy" id="3064388"/>
    <lineage>
        <taxon>Bacteria</taxon>
        <taxon>Bacillati</taxon>
        <taxon>Bacillota</taxon>
        <taxon>Bacilli</taxon>
        <taxon>Bacillales</taxon>
        <taxon>Paenibacillaceae</taxon>
        <taxon>Chengkuizengella</taxon>
    </lineage>
</organism>
<accession>A0ABT9IWX5</accession>
<feature type="region of interest" description="Disordered" evidence="1">
    <location>
        <begin position="1"/>
        <end position="20"/>
    </location>
</feature>
<reference evidence="2 3" key="1">
    <citation type="submission" date="2023-08" db="EMBL/GenBank/DDBJ databases">
        <authorList>
            <person name="Park J.-S."/>
        </authorList>
    </citation>
    <scope>NUCLEOTIDE SEQUENCE [LARGE SCALE GENOMIC DNA]</scope>
    <source>
        <strain evidence="2 3">2205SS18-9</strain>
    </source>
</reference>
<comment type="caution">
    <text evidence="2">The sequence shown here is derived from an EMBL/GenBank/DDBJ whole genome shotgun (WGS) entry which is preliminary data.</text>
</comment>
<protein>
    <submittedName>
        <fullName evidence="2">Uncharacterized protein</fullName>
    </submittedName>
</protein>
<feature type="compositionally biased region" description="Low complexity" evidence="1">
    <location>
        <begin position="8"/>
        <end position="20"/>
    </location>
</feature>
<dbReference type="EMBL" id="JAVAMP010000001">
    <property type="protein sequence ID" value="MDP5273314.1"/>
    <property type="molecule type" value="Genomic_DNA"/>
</dbReference>
<evidence type="ECO:0000256" key="1">
    <source>
        <dbReference type="SAM" id="MobiDB-lite"/>
    </source>
</evidence>
<dbReference type="Proteomes" id="UP001231941">
    <property type="component" value="Unassembled WGS sequence"/>
</dbReference>
<sequence>MYQQPMFQSQQSNIQPMQQQNPSQFHLTNYRGNQSGHDAYKRADTNNYSFQAAAPQSSQPTYQPAGFVPSVYQGNNQASTSTSGYQPAQSHMTYPQSYQSAQSHIAHPQSYQSAQSHIAHPQSYQSAQSHIAHPQSYQSTQSQMSQPQSYHLTNYRGNQPGHDAYKRQNSIPTSSMTFGFGSQIQNQQQPYQPTGFVPSMYQSNQQQGTQNQTMQPTTMNRNQISSFNQQQQPMSTNPQSYHLTNYRGNMPGHVEFANQNQSSSRFLY</sequence>
<dbReference type="RefSeq" id="WP_305990593.1">
    <property type="nucleotide sequence ID" value="NZ_JAVAMP010000001.1"/>
</dbReference>
<keyword evidence="3" id="KW-1185">Reference proteome</keyword>
<name>A0ABT9IWX5_9BACL</name>
<gene>
    <name evidence="2" type="ORF">Q5Y73_04305</name>
</gene>
<feature type="compositionally biased region" description="Polar residues" evidence="1">
    <location>
        <begin position="72"/>
        <end position="120"/>
    </location>
</feature>
<evidence type="ECO:0000313" key="3">
    <source>
        <dbReference type="Proteomes" id="UP001231941"/>
    </source>
</evidence>
<evidence type="ECO:0000313" key="2">
    <source>
        <dbReference type="EMBL" id="MDP5273314.1"/>
    </source>
</evidence>
<proteinExistence type="predicted"/>
<feature type="compositionally biased region" description="Polar residues" evidence="1">
    <location>
        <begin position="52"/>
        <end position="62"/>
    </location>
</feature>